<dbReference type="Gene3D" id="2.60.120.200">
    <property type="match status" value="1"/>
</dbReference>
<evidence type="ECO:0000259" key="2">
    <source>
        <dbReference type="PROSITE" id="PS51762"/>
    </source>
</evidence>
<dbReference type="InterPro" id="IPR050546">
    <property type="entry name" value="Glycosyl_Hydrlase_16"/>
</dbReference>
<dbReference type="PANTHER" id="PTHR10963:SF55">
    <property type="entry name" value="GLYCOSIDE HYDROLASE FAMILY 16 PROTEIN"/>
    <property type="match status" value="1"/>
</dbReference>
<feature type="domain" description="GH16" evidence="2">
    <location>
        <begin position="134"/>
        <end position="398"/>
    </location>
</feature>
<dbReference type="OrthoDB" id="9809583at2"/>
<keyword evidence="3" id="KW-0378">Hydrolase</keyword>
<dbReference type="GO" id="GO:0004553">
    <property type="term" value="F:hydrolase activity, hydrolyzing O-glycosyl compounds"/>
    <property type="evidence" value="ECO:0007669"/>
    <property type="project" value="InterPro"/>
</dbReference>
<accession>A0A6N6RGC6</accession>
<comment type="caution">
    <text evidence="3">The sequence shown here is derived from an EMBL/GenBank/DDBJ whole genome shotgun (WGS) entry which is preliminary data.</text>
</comment>
<evidence type="ECO:0000313" key="3">
    <source>
        <dbReference type="EMBL" id="KAB2807362.1"/>
    </source>
</evidence>
<proteinExistence type="inferred from homology"/>
<reference evidence="3 4" key="1">
    <citation type="submission" date="2019-09" db="EMBL/GenBank/DDBJ databases">
        <title>Genomes of family Cryomorphaceae.</title>
        <authorList>
            <person name="Bowman J.P."/>
        </authorList>
    </citation>
    <scope>NUCLEOTIDE SEQUENCE [LARGE SCALE GENOMIC DNA]</scope>
    <source>
        <strain evidence="3 4">LMG 25704</strain>
    </source>
</reference>
<keyword evidence="4" id="KW-1185">Reference proteome</keyword>
<organism evidence="3 4">
    <name type="scientific">Phaeocystidibacter luteus</name>
    <dbReference type="NCBI Taxonomy" id="911197"/>
    <lineage>
        <taxon>Bacteria</taxon>
        <taxon>Pseudomonadati</taxon>
        <taxon>Bacteroidota</taxon>
        <taxon>Flavobacteriia</taxon>
        <taxon>Flavobacteriales</taxon>
        <taxon>Phaeocystidibacteraceae</taxon>
        <taxon>Phaeocystidibacter</taxon>
    </lineage>
</organism>
<dbReference type="EMBL" id="WBVO01000011">
    <property type="protein sequence ID" value="KAB2807362.1"/>
    <property type="molecule type" value="Genomic_DNA"/>
</dbReference>
<dbReference type="RefSeq" id="WP_151668169.1">
    <property type="nucleotide sequence ID" value="NZ_WBVO01000011.1"/>
</dbReference>
<dbReference type="Gene3D" id="2.60.120.260">
    <property type="entry name" value="Galactose-binding domain-like"/>
    <property type="match status" value="1"/>
</dbReference>
<evidence type="ECO:0000256" key="1">
    <source>
        <dbReference type="ARBA" id="ARBA00006865"/>
    </source>
</evidence>
<dbReference type="CDD" id="cd08023">
    <property type="entry name" value="GH16_laminarinase_like"/>
    <property type="match status" value="1"/>
</dbReference>
<dbReference type="PROSITE" id="PS51762">
    <property type="entry name" value="GH16_2"/>
    <property type="match status" value="1"/>
</dbReference>
<dbReference type="Proteomes" id="UP000468650">
    <property type="component" value="Unassembled WGS sequence"/>
</dbReference>
<name>A0A6N6RGC6_9FLAO</name>
<dbReference type="Pfam" id="PF00722">
    <property type="entry name" value="Glyco_hydro_16"/>
    <property type="match status" value="1"/>
</dbReference>
<comment type="similarity">
    <text evidence="1">Belongs to the glycosyl hydrolase 16 family.</text>
</comment>
<dbReference type="SUPFAM" id="SSF49899">
    <property type="entry name" value="Concanavalin A-like lectins/glucanases"/>
    <property type="match status" value="1"/>
</dbReference>
<dbReference type="AlphaFoldDB" id="A0A6N6RGC6"/>
<dbReference type="InterPro" id="IPR000757">
    <property type="entry name" value="Beta-glucanase-like"/>
</dbReference>
<dbReference type="GO" id="GO:0005975">
    <property type="term" value="P:carbohydrate metabolic process"/>
    <property type="evidence" value="ECO:0007669"/>
    <property type="project" value="InterPro"/>
</dbReference>
<protein>
    <submittedName>
        <fullName evidence="3">Glycoside hydrolase family 16 protein</fullName>
    </submittedName>
</protein>
<dbReference type="InterPro" id="IPR013320">
    <property type="entry name" value="ConA-like_dom_sf"/>
</dbReference>
<evidence type="ECO:0000313" key="4">
    <source>
        <dbReference type="Proteomes" id="UP000468650"/>
    </source>
</evidence>
<dbReference type="PANTHER" id="PTHR10963">
    <property type="entry name" value="GLYCOSYL HYDROLASE-RELATED"/>
    <property type="match status" value="1"/>
</dbReference>
<sequence>MNYFVKHLAVLSVGIALWGCTEQPASEERTIYIFDESEIWVEEEGGKSAEFKLVIPADGRYKVTIAGQGSQTVWLEDYIHNTDDRTYNVTGSLVFEGGQVTLSIDGSPLQAGEHAFRLHSSSDDPLIDYIQFERLRNHRPSPKTLTQTMSGNEWELVWSDEFDSPGLPDSTKWTHDLGNWGWGNNELQYYTDGVLENAHVKNGNLHISARKSDDGNWTSARLTTRGKVDFLYGRIEFRALIPTDRGTWSAGWLLGDSYVDEISWPYCGEIDVLECVGYEINDTTGNGLNHATCHTPKYYFKKGNQIGDQIEVDSMNTVFHTYAIEWDSTEVRAYLDDVHYFTYDKSADSLEWPFHEPQNIIINLAVGGGWGGAKGIEPTFTRADFILDYVRVYQRTKGE</sequence>
<gene>
    <name evidence="3" type="ORF">F8C67_12355</name>
</gene>